<evidence type="ECO:0000313" key="1">
    <source>
        <dbReference type="EMBL" id="CAI6337536.1"/>
    </source>
</evidence>
<dbReference type="EMBL" id="CAOQHR010000007">
    <property type="protein sequence ID" value="CAI6337536.1"/>
    <property type="molecule type" value="Genomic_DNA"/>
</dbReference>
<comment type="caution">
    <text evidence="1">The sequence shown here is derived from an EMBL/GenBank/DDBJ whole genome shotgun (WGS) entry which is preliminary data.</text>
</comment>
<organism evidence="1 2">
    <name type="scientific">Periconia digitata</name>
    <dbReference type="NCBI Taxonomy" id="1303443"/>
    <lineage>
        <taxon>Eukaryota</taxon>
        <taxon>Fungi</taxon>
        <taxon>Dikarya</taxon>
        <taxon>Ascomycota</taxon>
        <taxon>Pezizomycotina</taxon>
        <taxon>Dothideomycetes</taxon>
        <taxon>Pleosporomycetidae</taxon>
        <taxon>Pleosporales</taxon>
        <taxon>Massarineae</taxon>
        <taxon>Periconiaceae</taxon>
        <taxon>Periconia</taxon>
    </lineage>
</organism>
<dbReference type="Proteomes" id="UP001152607">
    <property type="component" value="Unassembled WGS sequence"/>
</dbReference>
<keyword evidence="2" id="KW-1185">Reference proteome</keyword>
<name>A0A9W4XTZ1_9PLEO</name>
<evidence type="ECO:0000313" key="2">
    <source>
        <dbReference type="Proteomes" id="UP001152607"/>
    </source>
</evidence>
<accession>A0A9W4XTZ1</accession>
<dbReference type="AlphaFoldDB" id="A0A9W4XTZ1"/>
<gene>
    <name evidence="1" type="ORF">PDIGIT_LOCUS10649</name>
</gene>
<protein>
    <submittedName>
        <fullName evidence="1">Uncharacterized protein</fullName>
    </submittedName>
</protein>
<sequence>MQFQFPNTRPTACSRDENKMRSIKLRMIGVRSSSSSPSYFLPNDLVFLGSGIGRSSTWHKQTLIFFAVVASRAVSAWPHWPG</sequence>
<proteinExistence type="predicted"/>
<reference evidence="1" key="1">
    <citation type="submission" date="2023-01" db="EMBL/GenBank/DDBJ databases">
        <authorList>
            <person name="Van Ghelder C."/>
            <person name="Rancurel C."/>
        </authorList>
    </citation>
    <scope>NUCLEOTIDE SEQUENCE</scope>
    <source>
        <strain evidence="1">CNCM I-4278</strain>
    </source>
</reference>